<feature type="compositionally biased region" description="Low complexity" evidence="1">
    <location>
        <begin position="71"/>
        <end position="82"/>
    </location>
</feature>
<dbReference type="GO" id="GO:0003676">
    <property type="term" value="F:nucleic acid binding"/>
    <property type="evidence" value="ECO:0007669"/>
    <property type="project" value="InterPro"/>
</dbReference>
<proteinExistence type="predicted"/>
<evidence type="ECO:0000256" key="1">
    <source>
        <dbReference type="SAM" id="MobiDB-lite"/>
    </source>
</evidence>
<gene>
    <name evidence="2" type="ORF">PGLA1383_LOCUS56245</name>
</gene>
<reference evidence="2" key="1">
    <citation type="submission" date="2021-02" db="EMBL/GenBank/DDBJ databases">
        <authorList>
            <person name="Dougan E. K."/>
            <person name="Rhodes N."/>
            <person name="Thang M."/>
            <person name="Chan C."/>
        </authorList>
    </citation>
    <scope>NUCLEOTIDE SEQUENCE</scope>
</reference>
<comment type="caution">
    <text evidence="2">The sequence shown here is derived from an EMBL/GenBank/DDBJ whole genome shotgun (WGS) entry which is preliminary data.</text>
</comment>
<evidence type="ECO:0000313" key="2">
    <source>
        <dbReference type="EMBL" id="CAE8641629.1"/>
    </source>
</evidence>
<dbReference type="InterPro" id="IPR036397">
    <property type="entry name" value="RNaseH_sf"/>
</dbReference>
<dbReference type="OMA" id="IAANTCK"/>
<dbReference type="Gene3D" id="3.60.10.10">
    <property type="entry name" value="Endonuclease/exonuclease/phosphatase"/>
    <property type="match status" value="1"/>
</dbReference>
<dbReference type="InterPro" id="IPR036691">
    <property type="entry name" value="Endo/exonu/phosph_ase_sf"/>
</dbReference>
<feature type="region of interest" description="Disordered" evidence="1">
    <location>
        <begin position="1"/>
        <end position="86"/>
    </location>
</feature>
<dbReference type="SUPFAM" id="SSF56219">
    <property type="entry name" value="DNase I-like"/>
    <property type="match status" value="1"/>
</dbReference>
<dbReference type="EMBL" id="CAJNNV010032953">
    <property type="protein sequence ID" value="CAE8641629.1"/>
    <property type="molecule type" value="Genomic_DNA"/>
</dbReference>
<dbReference type="Proteomes" id="UP000654075">
    <property type="component" value="Unassembled WGS sequence"/>
</dbReference>
<feature type="compositionally biased region" description="Basic and acidic residues" evidence="1">
    <location>
        <begin position="34"/>
        <end position="70"/>
    </location>
</feature>
<evidence type="ECO:0008006" key="4">
    <source>
        <dbReference type="Google" id="ProtNLM"/>
    </source>
</evidence>
<feature type="region of interest" description="Disordered" evidence="1">
    <location>
        <begin position="231"/>
        <end position="251"/>
    </location>
</feature>
<accession>A0A813HTA6</accession>
<feature type="non-terminal residue" evidence="2">
    <location>
        <position position="1857"/>
    </location>
</feature>
<name>A0A813HTA6_POLGL</name>
<dbReference type="OrthoDB" id="448147at2759"/>
<protein>
    <recommendedName>
        <fullName evidence="4">Reverse transcriptase domain-containing protein</fullName>
    </recommendedName>
</protein>
<organism evidence="2 3">
    <name type="scientific">Polarella glacialis</name>
    <name type="common">Dinoflagellate</name>
    <dbReference type="NCBI Taxonomy" id="89957"/>
    <lineage>
        <taxon>Eukaryota</taxon>
        <taxon>Sar</taxon>
        <taxon>Alveolata</taxon>
        <taxon>Dinophyceae</taxon>
        <taxon>Suessiales</taxon>
        <taxon>Suessiaceae</taxon>
        <taxon>Polarella</taxon>
    </lineage>
</organism>
<sequence>MPGRSDGGSDAWGGVPRRREKNIGTAAGRVRQFGRSDYRGKGVEERSDVRARLRLPVGEREVKESQESADARCGSDSSSAGASRDRMDSLELRIEEIARHLGHSGAGEAYVKLTERQRMFEDRIIAMTLENHEEQRGIQGAVRDLRAQVERMTGMEARMDEKLLVALKASIEAMVGQTAELKVAFTSKAKGGKKEVAEVSEDDYSGIPDFRNDERKAGKKGKATCLGRSATMQEGGLEPKRVGEASNPGPEKILFSANPSSVRGKMLDILEHSEEGTWGIQETHLDQMGQRTMTRQCRMEGWTAVWGEPVTPDQKYAGVGMVSKDPVREEAGLSEQFRRTGRCMITRWTPGDEDWLVGNVYGFPQSGDYPDAIKRTNEILRHVVAGLKKAAPGPKVIIGDFNCNLDQLREYAELRSHGWIEAGWLQLQRTGVIAANTCKGATRRDYIVLDPKAQEKYRGYVQLYSVFPDHTPIGVRLEIGRERPFQAWRMPKVIDLGQISEAYEKAADYALKMEGLDGLSDLQQGRGATMHPTVRMPSQRVKAARNDEKNNLPATAHGVTRVSVRQLRRLQTIVQLVRNNSDTSRIEAISQWWSFVRFGGLGQDFRTWWRDEMVPQVNGRQRRNGDTRMYEVVEEIPWCLPDADTAAQMRDTMTEYVGMLENRDRGSNAKGRNENERPWEFGWMKEPGMRELTMVRTDREMECRVSAGDEDFAHFVVPQDGIEAGSHLSGEDGWHEVLVASGDFVQGAPSFKTGLTSLRASTWHSHPEDATVQYEAVWNPRWQRHREVEEGRWDEIIEKVRPLMPRHHMDIEKITKEVWRQRLGKTRAQTMRGLDGFSIQDLKDMPDPLLDELLERQRPITVFGLIYRTWSGIRSKQAPAWLATWLPATCAGFVPGRSAEDVWMSIQLEVEIAVQNHEPIGGAVADVVKCFNCLPRGLVLALATHIGVPNRIMVPWGSVLTGLRRRFRHRGAVGRSLQSWTGFPEGCGLSCVAMIVVDMMLDVYLGTQIPTAVVWTYADNWEATSGVLEDLPCIAKALGEFARMLDLELDQAKSWLWATDVDWRNKLRKNQEHGWVTKLHARDLGGHMNYARARYNGTLQERVRLTLARLAKLACSGSAYARKLRVIPTGCWSKAMHGAEALIVGQQVIQALRTGAMRALKASQPQASPLVLLSLVENPMNDPEAYMTWRRVWKLRRFFWCEENRGKLTEYILDDFGRLGAGPAKVILDTMECLKWTIAADLMITDEKGARYATIAVYAKASEMARGVLRATFTGANVANKQKARWDVTKTEACECGELDSVEHRALRCRLTQVFRENSNLDWNWILEQPESLRRFGLATLPAFAAHSLDCRITFRRLGHTPREADGDRQTMVFTDGTGQWPKLPRWRLTGYSVTIAEPDTRENRLVERSAFPLELHTVPRAESFALLRTPQLVWWPLMHCDCQYAVDVMQCLIDGKELDWASTDNVDIWKLVKVELEIPNRPRPGVKKVAAHTFVEEADTAWKKWARHHNGCADEHAKDSLKEDQKELMRERSGVVEKYLSHCEQVGYYQNLLVDTNLYFIQEEEKAGKRKGLVKLEMNEIANENVVYVECKLNLASEQMNEFGQGSEFAGRLICWWNSLRWSENEMLGYEGVTWIQLLVDFMMHSGTRPPVDLNPDRKKKRTGGRNWKLADESQEARMQVVTTIGEMRTFRQAMEAFAGIRRKVILTEQAEVAAVLTSPGSARSLPRFGLPFAKMGSLRASDLHPPFPYESVSRAACRSLRLRVLPLSVPQRKPSPVLVRSLASCPAGDSEPLELRIRSLETDLCALSRSAWESEAALGRALRGLGAELAAEGQERREAVCLFVVFECLFVCLFV</sequence>
<evidence type="ECO:0000313" key="3">
    <source>
        <dbReference type="Proteomes" id="UP000654075"/>
    </source>
</evidence>
<keyword evidence="3" id="KW-1185">Reference proteome</keyword>
<dbReference type="Gene3D" id="3.30.420.10">
    <property type="entry name" value="Ribonuclease H-like superfamily/Ribonuclease H"/>
    <property type="match status" value="1"/>
</dbReference>